<gene>
    <name evidence="1" type="ORF">INT48_007026</name>
</gene>
<evidence type="ECO:0000313" key="2">
    <source>
        <dbReference type="Proteomes" id="UP000613177"/>
    </source>
</evidence>
<dbReference type="EMBL" id="JAEPRE010000258">
    <property type="protein sequence ID" value="KAG2229602.1"/>
    <property type="molecule type" value="Genomic_DNA"/>
</dbReference>
<organism evidence="1 2">
    <name type="scientific">Thamnidium elegans</name>
    <dbReference type="NCBI Taxonomy" id="101142"/>
    <lineage>
        <taxon>Eukaryota</taxon>
        <taxon>Fungi</taxon>
        <taxon>Fungi incertae sedis</taxon>
        <taxon>Mucoromycota</taxon>
        <taxon>Mucoromycotina</taxon>
        <taxon>Mucoromycetes</taxon>
        <taxon>Mucorales</taxon>
        <taxon>Mucorineae</taxon>
        <taxon>Mucoraceae</taxon>
        <taxon>Thamnidium</taxon>
    </lineage>
</organism>
<dbReference type="Proteomes" id="UP000613177">
    <property type="component" value="Unassembled WGS sequence"/>
</dbReference>
<proteinExistence type="predicted"/>
<comment type="caution">
    <text evidence="1">The sequence shown here is derived from an EMBL/GenBank/DDBJ whole genome shotgun (WGS) entry which is preliminary data.</text>
</comment>
<protein>
    <submittedName>
        <fullName evidence="1">Uncharacterized protein</fullName>
    </submittedName>
</protein>
<reference evidence="1" key="1">
    <citation type="submission" date="2021-01" db="EMBL/GenBank/DDBJ databases">
        <title>Metabolic potential, ecology and presence of endohyphal bacteria is reflected in genomic diversity of Mucoromycotina.</title>
        <authorList>
            <person name="Muszewska A."/>
            <person name="Okrasinska A."/>
            <person name="Steczkiewicz K."/>
            <person name="Drgas O."/>
            <person name="Orlowska M."/>
            <person name="Perlinska-Lenart U."/>
            <person name="Aleksandrzak-Piekarczyk T."/>
            <person name="Szatraj K."/>
            <person name="Zielenkiewicz U."/>
            <person name="Pilsyk S."/>
            <person name="Malc E."/>
            <person name="Mieczkowski P."/>
            <person name="Kruszewska J.S."/>
            <person name="Biernat P."/>
            <person name="Pawlowska J."/>
        </authorList>
    </citation>
    <scope>NUCLEOTIDE SEQUENCE</scope>
    <source>
        <strain evidence="1">WA0000018081</strain>
    </source>
</reference>
<keyword evidence="2" id="KW-1185">Reference proteome</keyword>
<name>A0A8H7SK31_9FUNG</name>
<evidence type="ECO:0000313" key="1">
    <source>
        <dbReference type="EMBL" id="KAG2229602.1"/>
    </source>
</evidence>
<accession>A0A8H7SK31</accession>
<sequence>MSDQKEEYAFGDNVFGLMFVVEEWWTESDYTEPGEHCLIWQEPFYHEYGIWQEALPIDNDIWHEPVYNDYEIWQNPNGCTDIASEIFQCSFDQRTAGNDSQPVSQEDLTDEFFIIENNPVTIQDLRYYPSRDDIIEPELVDQFNSVSPINEEEVVEEDNEEEFIVHFNDWINFDSINHKASTFTVSTNKRKRTPSMASITPLLQRIKRSFLQTKAPNTSTTSSPRRSNTVHCCRSEKKLSDDDEKSVLFCTDDTKYYALRLERSMSEKKYTQPAENWWSSSPPIQNNHHSRPIMIC</sequence>
<dbReference type="AlphaFoldDB" id="A0A8H7SK31"/>